<dbReference type="Gene3D" id="3.40.50.1820">
    <property type="entry name" value="alpha/beta hydrolase"/>
    <property type="match status" value="1"/>
</dbReference>
<name>A0A644W5G8_9ZZZZ</name>
<reference evidence="5" key="1">
    <citation type="submission" date="2019-08" db="EMBL/GenBank/DDBJ databases">
        <authorList>
            <person name="Kucharzyk K."/>
            <person name="Murdoch R.W."/>
            <person name="Higgins S."/>
            <person name="Loffler F."/>
        </authorList>
    </citation>
    <scope>NUCLEOTIDE SEQUENCE</scope>
</reference>
<gene>
    <name evidence="5" type="ORF">SDC9_44953</name>
</gene>
<proteinExistence type="inferred from homology"/>
<dbReference type="GO" id="GO:0004252">
    <property type="term" value="F:serine-type endopeptidase activity"/>
    <property type="evidence" value="ECO:0007669"/>
    <property type="project" value="TreeGrafter"/>
</dbReference>
<keyword evidence="3" id="KW-0378">Hydrolase</keyword>
<accession>A0A644W5G8</accession>
<evidence type="ECO:0000313" key="5">
    <source>
        <dbReference type="EMBL" id="MPL98746.1"/>
    </source>
</evidence>
<dbReference type="InterPro" id="IPR001375">
    <property type="entry name" value="Peptidase_S9_cat"/>
</dbReference>
<organism evidence="5">
    <name type="scientific">bioreactor metagenome</name>
    <dbReference type="NCBI Taxonomy" id="1076179"/>
    <lineage>
        <taxon>unclassified sequences</taxon>
        <taxon>metagenomes</taxon>
        <taxon>ecological metagenomes</taxon>
    </lineage>
</organism>
<dbReference type="EMBL" id="VSSQ01000626">
    <property type="protein sequence ID" value="MPL98746.1"/>
    <property type="molecule type" value="Genomic_DNA"/>
</dbReference>
<dbReference type="PANTHER" id="PTHR42776:SF27">
    <property type="entry name" value="DIPEPTIDYL PEPTIDASE FAMILY MEMBER 6"/>
    <property type="match status" value="1"/>
</dbReference>
<sequence>MKAVELEDFLKYRFLSGVSYAPLGRAAAFLVKTADIKKNGYKTHLWLYRNGTATPLTAAGDAASFCWEDSEHLLFPDVRTAEDRKRKKAGEIFTVFYRVSILGGEARRAFELPFDVTELAVANSGYFVAIGKTDVNHPDYYRMSKQERNKAAKLCAEESDFQVIDELPFRFNGLGYINKTRNAIFMVDRRDGKAVRLSAPNEEVNAYTVLDGKVYYCAEAIETKKRYRQKIYSCVPEEAKCVCLYGGAEYQIEYLLGFRDRLVFAGSTQERYGYNENPMFYQVSLKTGRVSLFSDNPDSLHPAVGSDCRLGKTRLAKVCGNDIYYLATIRSSVCLMRMDEHGCRSEVVRENGSMDDFDLCEENDTILAACMYGCGLQELYGFSKDGKGQGRLSGFNIPALRGKYIARYERISFSFQQYNLDGWILKPKDYDPNKSYPGILDIHGGPKIAYGETFYHEMQVWANRGYFVFFCNPVGSDGRGNDFVAMRGKYGTVDYESLMKFVDTVLEKYPQIDQSRLAVTGGSYGGFMTNWIIGNTNRFACAVSQRSISNWLSFYGTSDLGFDFNVDQMDTTIFEGPEKMWNCSPMKYAGNIRTPTLFIHSAEDYRCPLGEGLQIYTALVDRGIRARMCIFKGENHELSRSGRPKQRLRRLREITDWIEKYTGSNIALRD</sequence>
<dbReference type="AlphaFoldDB" id="A0A644W5G8"/>
<dbReference type="InterPro" id="IPR029058">
    <property type="entry name" value="AB_hydrolase_fold"/>
</dbReference>
<evidence type="ECO:0000256" key="3">
    <source>
        <dbReference type="ARBA" id="ARBA00022801"/>
    </source>
</evidence>
<evidence type="ECO:0000256" key="2">
    <source>
        <dbReference type="ARBA" id="ARBA00022670"/>
    </source>
</evidence>
<dbReference type="SUPFAM" id="SSF53474">
    <property type="entry name" value="alpha/beta-Hydrolases"/>
    <property type="match status" value="1"/>
</dbReference>
<dbReference type="PANTHER" id="PTHR42776">
    <property type="entry name" value="SERINE PEPTIDASE S9 FAMILY MEMBER"/>
    <property type="match status" value="1"/>
</dbReference>
<dbReference type="GO" id="GO:0006508">
    <property type="term" value="P:proteolysis"/>
    <property type="evidence" value="ECO:0007669"/>
    <property type="project" value="UniProtKB-KW"/>
</dbReference>
<comment type="caution">
    <text evidence="5">The sequence shown here is derived from an EMBL/GenBank/DDBJ whole genome shotgun (WGS) entry which is preliminary data.</text>
</comment>
<keyword evidence="2" id="KW-0645">Protease</keyword>
<evidence type="ECO:0000256" key="1">
    <source>
        <dbReference type="ARBA" id="ARBA00010040"/>
    </source>
</evidence>
<evidence type="ECO:0000259" key="4">
    <source>
        <dbReference type="Pfam" id="PF00326"/>
    </source>
</evidence>
<protein>
    <recommendedName>
        <fullName evidence="4">Peptidase S9 prolyl oligopeptidase catalytic domain-containing protein</fullName>
    </recommendedName>
</protein>
<dbReference type="Pfam" id="PF00326">
    <property type="entry name" value="Peptidase_S9"/>
    <property type="match status" value="1"/>
</dbReference>
<feature type="domain" description="Peptidase S9 prolyl oligopeptidase catalytic" evidence="4">
    <location>
        <begin position="453"/>
        <end position="664"/>
    </location>
</feature>
<dbReference type="FunFam" id="3.40.50.1820:FF:000028">
    <property type="entry name" value="S9 family peptidase"/>
    <property type="match status" value="1"/>
</dbReference>
<comment type="similarity">
    <text evidence="1">Belongs to the peptidase S9C family.</text>
</comment>